<name>A0AAV7QZN8_PLEWA</name>
<comment type="caution">
    <text evidence="2">The sequence shown here is derived from an EMBL/GenBank/DDBJ whole genome shotgun (WGS) entry which is preliminary data.</text>
</comment>
<proteinExistence type="predicted"/>
<feature type="compositionally biased region" description="Polar residues" evidence="1">
    <location>
        <begin position="1"/>
        <end position="14"/>
    </location>
</feature>
<reference evidence="2" key="1">
    <citation type="journal article" date="2022" name="bioRxiv">
        <title>Sequencing and chromosome-scale assembly of the giantPleurodeles waltlgenome.</title>
        <authorList>
            <person name="Brown T."/>
            <person name="Elewa A."/>
            <person name="Iarovenko S."/>
            <person name="Subramanian E."/>
            <person name="Araus A.J."/>
            <person name="Petzold A."/>
            <person name="Susuki M."/>
            <person name="Suzuki K.-i.T."/>
            <person name="Hayashi T."/>
            <person name="Toyoda A."/>
            <person name="Oliveira C."/>
            <person name="Osipova E."/>
            <person name="Leigh N.D."/>
            <person name="Simon A."/>
            <person name="Yun M.H."/>
        </authorList>
    </citation>
    <scope>NUCLEOTIDE SEQUENCE</scope>
    <source>
        <strain evidence="2">20211129_DDA</strain>
        <tissue evidence="2">Liver</tissue>
    </source>
</reference>
<dbReference type="Proteomes" id="UP001066276">
    <property type="component" value="Chromosome 6"/>
</dbReference>
<dbReference type="EMBL" id="JANPWB010000010">
    <property type="protein sequence ID" value="KAJ1145994.1"/>
    <property type="molecule type" value="Genomic_DNA"/>
</dbReference>
<feature type="region of interest" description="Disordered" evidence="1">
    <location>
        <begin position="1"/>
        <end position="26"/>
    </location>
</feature>
<accession>A0AAV7QZN8</accession>
<keyword evidence="3" id="KW-1185">Reference proteome</keyword>
<protein>
    <submittedName>
        <fullName evidence="2">Uncharacterized protein</fullName>
    </submittedName>
</protein>
<evidence type="ECO:0000256" key="1">
    <source>
        <dbReference type="SAM" id="MobiDB-lite"/>
    </source>
</evidence>
<evidence type="ECO:0000313" key="2">
    <source>
        <dbReference type="EMBL" id="KAJ1145994.1"/>
    </source>
</evidence>
<organism evidence="2 3">
    <name type="scientific">Pleurodeles waltl</name>
    <name type="common">Iberian ribbed newt</name>
    <dbReference type="NCBI Taxonomy" id="8319"/>
    <lineage>
        <taxon>Eukaryota</taxon>
        <taxon>Metazoa</taxon>
        <taxon>Chordata</taxon>
        <taxon>Craniata</taxon>
        <taxon>Vertebrata</taxon>
        <taxon>Euteleostomi</taxon>
        <taxon>Amphibia</taxon>
        <taxon>Batrachia</taxon>
        <taxon>Caudata</taxon>
        <taxon>Salamandroidea</taxon>
        <taxon>Salamandridae</taxon>
        <taxon>Pleurodelinae</taxon>
        <taxon>Pleurodeles</taxon>
    </lineage>
</organism>
<evidence type="ECO:0000313" key="3">
    <source>
        <dbReference type="Proteomes" id="UP001066276"/>
    </source>
</evidence>
<sequence length="209" mass="23263">MKRLNSLQGSQATLPAQARTRERGSCNVTRGWRRNERKAAWLPSTHCSSTGGGALRDTIVQGRMDWVRGADTAASKEPPQCWRKMKAHWEFMWLRRHPARWHCLTKVNTQGSGIATYICLAQFGRVITEARDENLCNVASPGNPADALQGARKTASAGRPGYRAGEAGVTRCTAAATLHGPLVGLRLLQQLKCWQSIWPLLYRSVKKLW</sequence>
<dbReference type="AlphaFoldDB" id="A0AAV7QZN8"/>
<gene>
    <name evidence="2" type="ORF">NDU88_012276</name>
</gene>